<evidence type="ECO:0000256" key="2">
    <source>
        <dbReference type="ARBA" id="ARBA00023157"/>
    </source>
</evidence>
<keyword evidence="1" id="KW-0732">Signal</keyword>
<evidence type="ECO:0000313" key="5">
    <source>
        <dbReference type="EMBL" id="KAG0521557.1"/>
    </source>
</evidence>
<organism evidence="5 6">
    <name type="scientific">Sorghum bicolor</name>
    <name type="common">Sorghum</name>
    <name type="synonym">Sorghum vulgare</name>
    <dbReference type="NCBI Taxonomy" id="4558"/>
    <lineage>
        <taxon>Eukaryota</taxon>
        <taxon>Viridiplantae</taxon>
        <taxon>Streptophyta</taxon>
        <taxon>Embryophyta</taxon>
        <taxon>Tracheophyta</taxon>
        <taxon>Spermatophyta</taxon>
        <taxon>Magnoliopsida</taxon>
        <taxon>Liliopsida</taxon>
        <taxon>Poales</taxon>
        <taxon>Poaceae</taxon>
        <taxon>PACMAD clade</taxon>
        <taxon>Panicoideae</taxon>
        <taxon>Andropogonodae</taxon>
        <taxon>Andropogoneae</taxon>
        <taxon>Sorghinae</taxon>
        <taxon>Sorghum</taxon>
    </lineage>
</organism>
<proteinExistence type="inferred from homology"/>
<feature type="domain" description="Pectinesterase inhibitor" evidence="4">
    <location>
        <begin position="76"/>
        <end position="203"/>
    </location>
</feature>
<name>A0A921QIR7_SORBI</name>
<evidence type="ECO:0000259" key="4">
    <source>
        <dbReference type="Pfam" id="PF04043"/>
    </source>
</evidence>
<accession>A0A921QIR7</accession>
<dbReference type="PANTHER" id="PTHR35357">
    <property type="entry name" value="OS02G0537100 PROTEIN"/>
    <property type="match status" value="1"/>
</dbReference>
<evidence type="ECO:0000256" key="3">
    <source>
        <dbReference type="ARBA" id="ARBA00038471"/>
    </source>
</evidence>
<dbReference type="EMBL" id="CM027687">
    <property type="protein sequence ID" value="KAG0521557.1"/>
    <property type="molecule type" value="Genomic_DNA"/>
</dbReference>
<dbReference type="SUPFAM" id="SSF101148">
    <property type="entry name" value="Plant invertase/pectin methylesterase inhibitor"/>
    <property type="match status" value="1"/>
</dbReference>
<dbReference type="InterPro" id="IPR035513">
    <property type="entry name" value="Invertase/methylesterase_inhib"/>
</dbReference>
<dbReference type="InterPro" id="IPR006501">
    <property type="entry name" value="Pectinesterase_inhib_dom"/>
</dbReference>
<dbReference type="Gene3D" id="1.20.140.40">
    <property type="entry name" value="Invertase/pectin methylesterase inhibitor family protein"/>
    <property type="match status" value="1"/>
</dbReference>
<evidence type="ECO:0000256" key="1">
    <source>
        <dbReference type="ARBA" id="ARBA00022729"/>
    </source>
</evidence>
<keyword evidence="2" id="KW-1015">Disulfide bond</keyword>
<evidence type="ECO:0000313" key="6">
    <source>
        <dbReference type="Proteomes" id="UP000807115"/>
    </source>
</evidence>
<protein>
    <recommendedName>
        <fullName evidence="4">Pectinesterase inhibitor domain-containing protein</fullName>
    </recommendedName>
</protein>
<comment type="similarity">
    <text evidence="3">Belongs to the PMEI family.</text>
</comment>
<dbReference type="FunFam" id="1.20.140.40:FF:000040">
    <property type="entry name" value="Uncharacterized protein"/>
    <property type="match status" value="1"/>
</dbReference>
<reference evidence="5" key="1">
    <citation type="journal article" date="2019" name="BMC Genomics">
        <title>A new reference genome for Sorghum bicolor reveals high levels of sequence similarity between sweet and grain genotypes: implications for the genetics of sugar metabolism.</title>
        <authorList>
            <person name="Cooper E.A."/>
            <person name="Brenton Z.W."/>
            <person name="Flinn B.S."/>
            <person name="Jenkins J."/>
            <person name="Shu S."/>
            <person name="Flowers D."/>
            <person name="Luo F."/>
            <person name="Wang Y."/>
            <person name="Xia P."/>
            <person name="Barry K."/>
            <person name="Daum C."/>
            <person name="Lipzen A."/>
            <person name="Yoshinaga Y."/>
            <person name="Schmutz J."/>
            <person name="Saski C."/>
            <person name="Vermerris W."/>
            <person name="Kresovich S."/>
        </authorList>
    </citation>
    <scope>NUCLEOTIDE SEQUENCE</scope>
</reference>
<dbReference type="GO" id="GO:0004857">
    <property type="term" value="F:enzyme inhibitor activity"/>
    <property type="evidence" value="ECO:0007669"/>
    <property type="project" value="InterPro"/>
</dbReference>
<sequence>MHGNGGATITLHEHPDPVRPCLCASATNNTKPETSTAEMAAGSSSCSPVLLLALLLAVSAGAGAGAGAGEASTPALDQVCGRLGSYYVTPSLCISALCADASTSTSTCRAARDAPAVAALAARLAADNATAARDSIQAAVFSPSSSSSSSATAAAAAARSCLQLYAGAVPALRWAARAVAAGRYRGAREVLQATQYVAAGCEGIAGDAAAALPRENDGFADMAFVAHAVVASMSAD</sequence>
<gene>
    <name evidence="5" type="ORF">BDA96_08G171500</name>
</gene>
<reference evidence="5" key="2">
    <citation type="submission" date="2020-10" db="EMBL/GenBank/DDBJ databases">
        <authorList>
            <person name="Cooper E.A."/>
            <person name="Brenton Z.W."/>
            <person name="Flinn B.S."/>
            <person name="Jenkins J."/>
            <person name="Shu S."/>
            <person name="Flowers D."/>
            <person name="Luo F."/>
            <person name="Wang Y."/>
            <person name="Xia P."/>
            <person name="Barry K."/>
            <person name="Daum C."/>
            <person name="Lipzen A."/>
            <person name="Yoshinaga Y."/>
            <person name="Schmutz J."/>
            <person name="Saski C."/>
            <person name="Vermerris W."/>
            <person name="Kresovich S."/>
        </authorList>
    </citation>
    <scope>NUCLEOTIDE SEQUENCE</scope>
</reference>
<dbReference type="Pfam" id="PF04043">
    <property type="entry name" value="PMEI"/>
    <property type="match status" value="1"/>
</dbReference>
<comment type="caution">
    <text evidence="5">The sequence shown here is derived from an EMBL/GenBank/DDBJ whole genome shotgun (WGS) entry which is preliminary data.</text>
</comment>
<dbReference type="PANTHER" id="PTHR35357:SF24">
    <property type="entry name" value="OS04G0587200 PROTEIN"/>
    <property type="match status" value="1"/>
</dbReference>
<dbReference type="Proteomes" id="UP000807115">
    <property type="component" value="Chromosome 8"/>
</dbReference>
<dbReference type="AlphaFoldDB" id="A0A921QIR7"/>